<evidence type="ECO:0000259" key="8">
    <source>
        <dbReference type="PROSITE" id="PS51918"/>
    </source>
</evidence>
<keyword evidence="10" id="KW-1185">Reference proteome</keyword>
<dbReference type="SFLD" id="SFLDS00029">
    <property type="entry name" value="Radical_SAM"/>
    <property type="match status" value="1"/>
</dbReference>
<dbReference type="Proteomes" id="UP000432715">
    <property type="component" value="Unassembled WGS sequence"/>
</dbReference>
<dbReference type="CDD" id="cd01335">
    <property type="entry name" value="Radical_SAM"/>
    <property type="match status" value="1"/>
</dbReference>
<dbReference type="Gene3D" id="3.20.20.70">
    <property type="entry name" value="Aldolase class I"/>
    <property type="match status" value="1"/>
</dbReference>
<dbReference type="Pfam" id="PF04055">
    <property type="entry name" value="Radical_SAM"/>
    <property type="match status" value="1"/>
</dbReference>
<evidence type="ECO:0000256" key="5">
    <source>
        <dbReference type="ARBA" id="ARBA00023002"/>
    </source>
</evidence>
<dbReference type="GO" id="GO:0016491">
    <property type="term" value="F:oxidoreductase activity"/>
    <property type="evidence" value="ECO:0007669"/>
    <property type="project" value="UniProtKB-KW"/>
</dbReference>
<dbReference type="PROSITE" id="PS01305">
    <property type="entry name" value="MOAA_NIFB_PQQE"/>
    <property type="match status" value="1"/>
</dbReference>
<dbReference type="PANTHER" id="PTHR11228:SF7">
    <property type="entry name" value="PQQA PEPTIDE CYCLASE"/>
    <property type="match status" value="1"/>
</dbReference>
<evidence type="ECO:0000256" key="2">
    <source>
        <dbReference type="ARBA" id="ARBA00022485"/>
    </source>
</evidence>
<dbReference type="PROSITE" id="PS51918">
    <property type="entry name" value="RADICAL_SAM"/>
    <property type="match status" value="1"/>
</dbReference>
<keyword evidence="6" id="KW-0408">Iron</keyword>
<dbReference type="InterPro" id="IPR013785">
    <property type="entry name" value="Aldolase_TIM"/>
</dbReference>
<dbReference type="SFLD" id="SFLDG01067">
    <property type="entry name" value="SPASM/twitch_domain_containing"/>
    <property type="match status" value="1"/>
</dbReference>
<protein>
    <submittedName>
        <fullName evidence="9">Radical SAM protein</fullName>
    </submittedName>
</protein>
<dbReference type="OrthoDB" id="7021155at2"/>
<dbReference type="SUPFAM" id="SSF102114">
    <property type="entry name" value="Radical SAM enzymes"/>
    <property type="match status" value="1"/>
</dbReference>
<evidence type="ECO:0000256" key="1">
    <source>
        <dbReference type="ARBA" id="ARBA00001966"/>
    </source>
</evidence>
<dbReference type="InterPro" id="IPR050377">
    <property type="entry name" value="Radical_SAM_PqqE_MftC-like"/>
</dbReference>
<dbReference type="EMBL" id="WBZC01000058">
    <property type="protein sequence ID" value="KAB3531292.1"/>
    <property type="molecule type" value="Genomic_DNA"/>
</dbReference>
<keyword evidence="2" id="KW-0004">4Fe-4S</keyword>
<dbReference type="RefSeq" id="WP_151862064.1">
    <property type="nucleotide sequence ID" value="NZ_WBZC01000058.1"/>
</dbReference>
<evidence type="ECO:0000256" key="7">
    <source>
        <dbReference type="ARBA" id="ARBA00023014"/>
    </source>
</evidence>
<comment type="caution">
    <text evidence="9">The sequence shown here is derived from an EMBL/GenBank/DDBJ whole genome shotgun (WGS) entry which is preliminary data.</text>
</comment>
<dbReference type="GO" id="GO:0046872">
    <property type="term" value="F:metal ion binding"/>
    <property type="evidence" value="ECO:0007669"/>
    <property type="project" value="UniProtKB-KW"/>
</dbReference>
<reference evidence="9 10" key="1">
    <citation type="submission" date="2019-10" db="EMBL/GenBank/DDBJ databases">
        <title>Alkaliphilus serpentinus sp. nov. and Alkaliphilus pronyensis sp. nov., two novel anaerobic alkaliphilic species isolated from the serpentinized-hosted hydrothermal field of the Prony Bay (New Caledonia).</title>
        <authorList>
            <person name="Postec A."/>
        </authorList>
    </citation>
    <scope>NUCLEOTIDE SEQUENCE [LARGE SCALE GENOMIC DNA]</scope>
    <source>
        <strain evidence="9 10">LacV</strain>
    </source>
</reference>
<evidence type="ECO:0000256" key="4">
    <source>
        <dbReference type="ARBA" id="ARBA00022723"/>
    </source>
</evidence>
<evidence type="ECO:0000256" key="6">
    <source>
        <dbReference type="ARBA" id="ARBA00023004"/>
    </source>
</evidence>
<evidence type="ECO:0000313" key="9">
    <source>
        <dbReference type="EMBL" id="KAB3531292.1"/>
    </source>
</evidence>
<sequence>MKARKERKMKSPLKKKLTEKEYSALVEMTTLTLPEFLGYALEKYPHIEGQEFYEFYLKQRALRLGRPLSLHCELTPLCNLSCKMCYVQLDESNAGLHSILTTSQWMEIFRQAIENDVYQVTLSGGEAMLHPGFWEIYDYLYSMGIRITIFTNGLSITNRAIEHLRKKPPQSIQISLYGTSDDVYEKVTGKRVFSQIEKVFLQLQEANIPFKIAVSPNRYLYNDMENILQYLYNKGYSFQVNRNLLPPREETGRNLKDIALTTNEYVDIWTLYKKTTNMHPFSEEIRDNQDGISCSAGMATCHINYKGEMNGC</sequence>
<accession>A0A6I0F8H1</accession>
<dbReference type="InterPro" id="IPR007197">
    <property type="entry name" value="rSAM"/>
</dbReference>
<name>A0A6I0F8H1_9FIRM</name>
<comment type="cofactor">
    <cofactor evidence="1">
        <name>[4Fe-4S] cluster</name>
        <dbReference type="ChEBI" id="CHEBI:49883"/>
    </cofactor>
</comment>
<proteinExistence type="predicted"/>
<dbReference type="AlphaFoldDB" id="A0A6I0F8H1"/>
<keyword evidence="7" id="KW-0411">Iron-sulfur</keyword>
<feature type="non-terminal residue" evidence="9">
    <location>
        <position position="312"/>
    </location>
</feature>
<gene>
    <name evidence="9" type="ORF">F8154_13075</name>
</gene>
<feature type="domain" description="Radical SAM core" evidence="8">
    <location>
        <begin position="64"/>
        <end position="282"/>
    </location>
</feature>
<organism evidence="9 10">
    <name type="scientific">Alkaliphilus pronyensis</name>
    <dbReference type="NCBI Taxonomy" id="1482732"/>
    <lineage>
        <taxon>Bacteria</taxon>
        <taxon>Bacillati</taxon>
        <taxon>Bacillota</taxon>
        <taxon>Clostridia</taxon>
        <taxon>Peptostreptococcales</taxon>
        <taxon>Natronincolaceae</taxon>
        <taxon>Alkaliphilus</taxon>
    </lineage>
</organism>
<dbReference type="PANTHER" id="PTHR11228">
    <property type="entry name" value="RADICAL SAM DOMAIN PROTEIN"/>
    <property type="match status" value="1"/>
</dbReference>
<dbReference type="InterPro" id="IPR000385">
    <property type="entry name" value="MoaA_NifB_PqqE_Fe-S-bd_CS"/>
</dbReference>
<keyword evidence="5" id="KW-0560">Oxidoreductase</keyword>
<dbReference type="GO" id="GO:0051539">
    <property type="term" value="F:4 iron, 4 sulfur cluster binding"/>
    <property type="evidence" value="ECO:0007669"/>
    <property type="project" value="UniProtKB-KW"/>
</dbReference>
<keyword evidence="3" id="KW-0949">S-adenosyl-L-methionine</keyword>
<dbReference type="InterPro" id="IPR058240">
    <property type="entry name" value="rSAM_sf"/>
</dbReference>
<evidence type="ECO:0000256" key="3">
    <source>
        <dbReference type="ARBA" id="ARBA00022691"/>
    </source>
</evidence>
<keyword evidence="4" id="KW-0479">Metal-binding</keyword>
<evidence type="ECO:0000313" key="10">
    <source>
        <dbReference type="Proteomes" id="UP000432715"/>
    </source>
</evidence>